<dbReference type="EMBL" id="GDHC01003251">
    <property type="protein sequence ID" value="JAQ15378.1"/>
    <property type="molecule type" value="Transcribed_RNA"/>
</dbReference>
<dbReference type="NCBIfam" id="TIGR01378">
    <property type="entry name" value="thi_PPkinase"/>
    <property type="match status" value="1"/>
</dbReference>
<keyword evidence="3 6" id="KW-0418">Kinase</keyword>
<organism evidence="6">
    <name type="scientific">Lygus hesperus</name>
    <name type="common">Western plant bug</name>
    <dbReference type="NCBI Taxonomy" id="30085"/>
    <lineage>
        <taxon>Eukaryota</taxon>
        <taxon>Metazoa</taxon>
        <taxon>Ecdysozoa</taxon>
        <taxon>Arthropoda</taxon>
        <taxon>Hexapoda</taxon>
        <taxon>Insecta</taxon>
        <taxon>Pterygota</taxon>
        <taxon>Neoptera</taxon>
        <taxon>Paraneoptera</taxon>
        <taxon>Hemiptera</taxon>
        <taxon>Heteroptera</taxon>
        <taxon>Panheteroptera</taxon>
        <taxon>Cimicomorpha</taxon>
        <taxon>Miridae</taxon>
        <taxon>Mirini</taxon>
        <taxon>Lygus</taxon>
    </lineage>
</organism>
<gene>
    <name evidence="6" type="primary">Tpk1_0</name>
    <name evidence="8" type="synonym">Tpk1_1</name>
    <name evidence="10" type="synonym">Tpk1_2</name>
    <name evidence="7" type="synonym">Tpk1_3</name>
    <name evidence="9" type="synonym">Tpk1_4</name>
    <name evidence="11" type="synonym">Tpk1_5</name>
    <name evidence="9" type="ORF">CM83_42840</name>
    <name evidence="11" type="ORF">CM83_42841</name>
    <name evidence="10" type="ORF">CM83_42842</name>
    <name evidence="7" type="ORF">CM83_42843</name>
    <name evidence="6" type="ORF">CM83_42844</name>
    <name evidence="8" type="ORF">CM83_42845</name>
    <name evidence="12" type="ORF">g.35428</name>
    <name evidence="14" type="ORF">g.35429</name>
    <name evidence="13" type="ORF">g.35430</name>
</gene>
<dbReference type="EMBL" id="GBHO01037161">
    <property type="protein sequence ID" value="JAG06443.1"/>
    <property type="molecule type" value="Transcribed_RNA"/>
</dbReference>
<dbReference type="InterPro" id="IPR036759">
    <property type="entry name" value="TPK_catalytic_sf"/>
</dbReference>
<dbReference type="AlphaFoldDB" id="A0A0A9WIU9"/>
<evidence type="ECO:0000256" key="2">
    <source>
        <dbReference type="ARBA" id="ARBA00022741"/>
    </source>
</evidence>
<dbReference type="FunFam" id="2.60.120.320:FF:000001">
    <property type="entry name" value="Thiamine pyrophosphokinase"/>
    <property type="match status" value="1"/>
</dbReference>
<dbReference type="InterPro" id="IPR007371">
    <property type="entry name" value="TPK_catalytic"/>
</dbReference>
<dbReference type="EMBL" id="GBHO01037162">
    <property type="protein sequence ID" value="JAG06442.1"/>
    <property type="molecule type" value="Transcribed_RNA"/>
</dbReference>
<sequence>MSSTKTTGDAIEWSPLHPREPMDFSLGSYALMILNVPIQVPPLVVCKLWDGAVFRSTVDGGTDQWLKFLQNSKVAVTKQFPEIVSGDFDSILPETLASCRNNGCDIVETPDQNYTDFDKGLRALITRCKSRVDSVLVVCECTGRIDQTYSNINTLRLGAELPGNPSLYLLTSDSISWHLRRGKHIIHIPQHLRDKQQWCAILPFEPKESQITSTGLKWNLTSHCIKFGGLISSSNTYSNSETVTLDTDAELIWSMGL</sequence>
<dbReference type="GO" id="GO:0009229">
    <property type="term" value="P:thiamine diphosphate biosynthetic process"/>
    <property type="evidence" value="ECO:0007669"/>
    <property type="project" value="InterPro"/>
</dbReference>
<evidence type="ECO:0000313" key="6">
    <source>
        <dbReference type="EMBL" id="JAG06438.1"/>
    </source>
</evidence>
<accession>A0A0A9WIU9</accession>
<evidence type="ECO:0000313" key="13">
    <source>
        <dbReference type="EMBL" id="JAQ07222.1"/>
    </source>
</evidence>
<dbReference type="Pfam" id="PF04263">
    <property type="entry name" value="TPK_catalytic"/>
    <property type="match status" value="1"/>
</dbReference>
<dbReference type="InterPro" id="IPR006282">
    <property type="entry name" value="Thi_PPkinase"/>
</dbReference>
<evidence type="ECO:0000313" key="11">
    <source>
        <dbReference type="EMBL" id="JAG06444.1"/>
    </source>
</evidence>
<reference evidence="6" key="2">
    <citation type="submission" date="2014-07" db="EMBL/GenBank/DDBJ databases">
        <authorList>
            <person name="Hull J."/>
        </authorList>
    </citation>
    <scope>NUCLEOTIDE SEQUENCE</scope>
</reference>
<evidence type="ECO:0000313" key="12">
    <source>
        <dbReference type="EMBL" id="JAQ05389.1"/>
    </source>
</evidence>
<dbReference type="SMART" id="SM00983">
    <property type="entry name" value="TPK_B1_binding"/>
    <property type="match status" value="1"/>
</dbReference>
<dbReference type="GO" id="GO:0030975">
    <property type="term" value="F:thiamine binding"/>
    <property type="evidence" value="ECO:0007669"/>
    <property type="project" value="InterPro"/>
</dbReference>
<dbReference type="GO" id="GO:0006772">
    <property type="term" value="P:thiamine metabolic process"/>
    <property type="evidence" value="ECO:0007669"/>
    <property type="project" value="InterPro"/>
</dbReference>
<dbReference type="InterPro" id="IPR036371">
    <property type="entry name" value="TPK_B1-bd_sf"/>
</dbReference>
<protein>
    <submittedName>
        <fullName evidence="6">Thiamin pyrophosphokinase 1</fullName>
    </submittedName>
</protein>
<evidence type="ECO:0000256" key="4">
    <source>
        <dbReference type="ARBA" id="ARBA00022840"/>
    </source>
</evidence>
<evidence type="ECO:0000313" key="8">
    <source>
        <dbReference type="EMBL" id="JAG06441.1"/>
    </source>
</evidence>
<reference evidence="6" key="1">
    <citation type="journal article" date="2014" name="PLoS ONE">
        <title>Transcriptome-Based Identification of ABC Transporters in the Western Tarnished Plant Bug Lygus hesperus.</title>
        <authorList>
            <person name="Hull J.J."/>
            <person name="Chaney K."/>
            <person name="Geib S.M."/>
            <person name="Fabrick J.A."/>
            <person name="Brent C.S."/>
            <person name="Walsh D."/>
            <person name="Lavine L.C."/>
        </authorList>
    </citation>
    <scope>NUCLEOTIDE SEQUENCE</scope>
</reference>
<dbReference type="EMBL" id="GBHO01037165">
    <property type="protein sequence ID" value="JAG06439.1"/>
    <property type="molecule type" value="Transcribed_RNA"/>
</dbReference>
<evidence type="ECO:0000313" key="14">
    <source>
        <dbReference type="EMBL" id="JAQ15378.1"/>
    </source>
</evidence>
<dbReference type="EMBL" id="GBHO01037163">
    <property type="protein sequence ID" value="JAG06441.1"/>
    <property type="molecule type" value="Transcribed_RNA"/>
</dbReference>
<name>A0A0A9WIU9_LYGHE</name>
<dbReference type="Gene3D" id="2.60.120.320">
    <property type="entry name" value="Thiamin pyrophosphokinase, thiamin-binding domain"/>
    <property type="match status" value="1"/>
</dbReference>
<evidence type="ECO:0000259" key="5">
    <source>
        <dbReference type="SMART" id="SM00983"/>
    </source>
</evidence>
<dbReference type="Pfam" id="PF04265">
    <property type="entry name" value="TPK_B1_binding"/>
    <property type="match status" value="1"/>
</dbReference>
<dbReference type="EMBL" id="GDHC01011407">
    <property type="protein sequence ID" value="JAQ07222.1"/>
    <property type="molecule type" value="Transcribed_RNA"/>
</dbReference>
<feature type="domain" description="Thiamin pyrophosphokinase thiamin-binding" evidence="5">
    <location>
        <begin position="182"/>
        <end position="251"/>
    </location>
</feature>
<evidence type="ECO:0000256" key="3">
    <source>
        <dbReference type="ARBA" id="ARBA00022777"/>
    </source>
</evidence>
<reference evidence="12" key="3">
    <citation type="journal article" date="2016" name="Gigascience">
        <title>De novo construction of an expanded transcriptome assembly for the western tarnished plant bug, Lygus hesperus.</title>
        <authorList>
            <person name="Tassone E.E."/>
            <person name="Geib S.M."/>
            <person name="Hall B."/>
            <person name="Fabrick J.A."/>
            <person name="Brent C.S."/>
            <person name="Hull J.J."/>
        </authorList>
    </citation>
    <scope>NUCLEOTIDE SEQUENCE</scope>
</reference>
<dbReference type="Gene3D" id="3.40.50.10240">
    <property type="entry name" value="Thiamin pyrophosphokinase, catalytic domain"/>
    <property type="match status" value="1"/>
</dbReference>
<dbReference type="GO" id="GO:0005524">
    <property type="term" value="F:ATP binding"/>
    <property type="evidence" value="ECO:0007669"/>
    <property type="project" value="UniProtKB-KW"/>
</dbReference>
<proteinExistence type="predicted"/>
<keyword evidence="2" id="KW-0547">Nucleotide-binding</keyword>
<dbReference type="InterPro" id="IPR007373">
    <property type="entry name" value="Thiamin_PyroPKinase_B1-bd"/>
</dbReference>
<dbReference type="EMBL" id="GBHO01037166">
    <property type="protein sequence ID" value="JAG06438.1"/>
    <property type="molecule type" value="Transcribed_RNA"/>
</dbReference>
<evidence type="ECO:0000256" key="1">
    <source>
        <dbReference type="ARBA" id="ARBA00022679"/>
    </source>
</evidence>
<dbReference type="EMBL" id="GBHO01037160">
    <property type="protein sequence ID" value="JAG06444.1"/>
    <property type="molecule type" value="Transcribed_RNA"/>
</dbReference>
<keyword evidence="4" id="KW-0067">ATP-binding</keyword>
<dbReference type="PANTHER" id="PTHR13622:SF8">
    <property type="entry name" value="THIAMIN PYROPHOSPHOKINASE 1"/>
    <property type="match status" value="1"/>
</dbReference>
<dbReference type="GO" id="GO:0004788">
    <property type="term" value="F:thiamine diphosphokinase activity"/>
    <property type="evidence" value="ECO:0007669"/>
    <property type="project" value="InterPro"/>
</dbReference>
<dbReference type="GO" id="GO:0016301">
    <property type="term" value="F:kinase activity"/>
    <property type="evidence" value="ECO:0007669"/>
    <property type="project" value="UniProtKB-KW"/>
</dbReference>
<dbReference type="PANTHER" id="PTHR13622">
    <property type="entry name" value="THIAMIN PYROPHOSPHOKINASE"/>
    <property type="match status" value="1"/>
</dbReference>
<evidence type="ECO:0000313" key="7">
    <source>
        <dbReference type="EMBL" id="JAG06439.1"/>
    </source>
</evidence>
<keyword evidence="1" id="KW-0808">Transferase</keyword>
<dbReference type="EMBL" id="GDHC01013240">
    <property type="protein sequence ID" value="JAQ05389.1"/>
    <property type="molecule type" value="Transcribed_RNA"/>
</dbReference>
<evidence type="ECO:0000313" key="9">
    <source>
        <dbReference type="EMBL" id="JAG06442.1"/>
    </source>
</evidence>
<dbReference type="CDD" id="cd07995">
    <property type="entry name" value="TPK"/>
    <property type="match status" value="1"/>
</dbReference>
<evidence type="ECO:0000313" key="10">
    <source>
        <dbReference type="EMBL" id="JAG06443.1"/>
    </source>
</evidence>
<dbReference type="SUPFAM" id="SSF63999">
    <property type="entry name" value="Thiamin pyrophosphokinase, catalytic domain"/>
    <property type="match status" value="1"/>
</dbReference>
<dbReference type="SUPFAM" id="SSF63862">
    <property type="entry name" value="Thiamin pyrophosphokinase, substrate-binding domain"/>
    <property type="match status" value="1"/>
</dbReference>